<dbReference type="InterPro" id="IPR036396">
    <property type="entry name" value="Cyt_P450_sf"/>
</dbReference>
<keyword evidence="4 5" id="KW-0408">Iron</keyword>
<dbReference type="InterPro" id="IPR001128">
    <property type="entry name" value="Cyt_P450"/>
</dbReference>
<comment type="cofactor">
    <cofactor evidence="1 5">
        <name>heme</name>
        <dbReference type="ChEBI" id="CHEBI:30413"/>
    </cofactor>
</comment>
<dbReference type="OrthoDB" id="6692864at2759"/>
<dbReference type="RefSeq" id="XP_013319307.1">
    <property type="nucleotide sequence ID" value="XM_013463853.1"/>
</dbReference>
<accession>A0A0D2ESL8</accession>
<dbReference type="HOGENOM" id="CLU_001570_14_0_1"/>
<dbReference type="SUPFAM" id="SSF48264">
    <property type="entry name" value="Cytochrome P450"/>
    <property type="match status" value="1"/>
</dbReference>
<keyword evidence="9" id="KW-1185">Reference proteome</keyword>
<keyword evidence="3 6" id="KW-0560">Oxidoreductase</keyword>
<dbReference type="PRINTS" id="PR00463">
    <property type="entry name" value="EP450I"/>
</dbReference>
<dbReference type="PROSITE" id="PS00086">
    <property type="entry name" value="CYTOCHROME_P450"/>
    <property type="match status" value="1"/>
</dbReference>
<evidence type="ECO:0000256" key="3">
    <source>
        <dbReference type="ARBA" id="ARBA00023002"/>
    </source>
</evidence>
<dbReference type="Pfam" id="PF00067">
    <property type="entry name" value="p450"/>
    <property type="match status" value="1"/>
</dbReference>
<dbReference type="AlphaFoldDB" id="A0A0D2ESL8"/>
<dbReference type="InterPro" id="IPR017972">
    <property type="entry name" value="Cyt_P450_CS"/>
</dbReference>
<dbReference type="GO" id="GO:0004497">
    <property type="term" value="F:monooxygenase activity"/>
    <property type="evidence" value="ECO:0007669"/>
    <property type="project" value="UniProtKB-KW"/>
</dbReference>
<keyword evidence="6" id="KW-0503">Monooxygenase</keyword>
<dbReference type="Gene3D" id="1.10.630.10">
    <property type="entry name" value="Cytochrome P450"/>
    <property type="match status" value="1"/>
</dbReference>
<evidence type="ECO:0000313" key="9">
    <source>
        <dbReference type="Proteomes" id="UP000054342"/>
    </source>
</evidence>
<comment type="similarity">
    <text evidence="6">Belongs to the cytochrome P450 family.</text>
</comment>
<dbReference type="PANTHER" id="PTHR24305:SF172">
    <property type="entry name" value="P450, PUTATIVE (EUROFUNG)-RELATED"/>
    <property type="match status" value="1"/>
</dbReference>
<dbReference type="EMBL" id="KN847318">
    <property type="protein sequence ID" value="KIW58723.1"/>
    <property type="molecule type" value="Genomic_DNA"/>
</dbReference>
<evidence type="ECO:0000313" key="8">
    <source>
        <dbReference type="EMBL" id="KIW58723.1"/>
    </source>
</evidence>
<organism evidence="8 9">
    <name type="scientific">Exophiala xenobiotica</name>
    <dbReference type="NCBI Taxonomy" id="348802"/>
    <lineage>
        <taxon>Eukaryota</taxon>
        <taxon>Fungi</taxon>
        <taxon>Dikarya</taxon>
        <taxon>Ascomycota</taxon>
        <taxon>Pezizomycotina</taxon>
        <taxon>Eurotiomycetes</taxon>
        <taxon>Chaetothyriomycetidae</taxon>
        <taxon>Chaetothyriales</taxon>
        <taxon>Herpotrichiellaceae</taxon>
        <taxon>Exophiala</taxon>
    </lineage>
</organism>
<name>A0A0D2ESL8_9EURO</name>
<keyword evidence="7" id="KW-0472">Membrane</keyword>
<keyword evidence="7" id="KW-1133">Transmembrane helix</keyword>
<reference evidence="8 9" key="1">
    <citation type="submission" date="2015-01" db="EMBL/GenBank/DDBJ databases">
        <title>The Genome Sequence of Exophiala xenobiotica CBS118157.</title>
        <authorList>
            <consortium name="The Broad Institute Genomics Platform"/>
            <person name="Cuomo C."/>
            <person name="de Hoog S."/>
            <person name="Gorbushina A."/>
            <person name="Stielow B."/>
            <person name="Teixiera M."/>
            <person name="Abouelleil A."/>
            <person name="Chapman S.B."/>
            <person name="Priest M."/>
            <person name="Young S.K."/>
            <person name="Wortman J."/>
            <person name="Nusbaum C."/>
            <person name="Birren B."/>
        </authorList>
    </citation>
    <scope>NUCLEOTIDE SEQUENCE [LARGE SCALE GENOMIC DNA]</scope>
    <source>
        <strain evidence="8 9">CBS 118157</strain>
    </source>
</reference>
<dbReference type="STRING" id="348802.A0A0D2ESL8"/>
<feature type="transmembrane region" description="Helical" evidence="7">
    <location>
        <begin position="12"/>
        <end position="29"/>
    </location>
</feature>
<evidence type="ECO:0008006" key="10">
    <source>
        <dbReference type="Google" id="ProtNLM"/>
    </source>
</evidence>
<protein>
    <recommendedName>
        <fullName evidence="10">Benzoate 4-monooxygenase</fullName>
    </recommendedName>
</protein>
<dbReference type="PANTHER" id="PTHR24305">
    <property type="entry name" value="CYTOCHROME P450"/>
    <property type="match status" value="1"/>
</dbReference>
<keyword evidence="5 6" id="KW-0349">Heme</keyword>
<dbReference type="GO" id="GO:0005506">
    <property type="term" value="F:iron ion binding"/>
    <property type="evidence" value="ECO:0007669"/>
    <property type="project" value="InterPro"/>
</dbReference>
<dbReference type="Proteomes" id="UP000054342">
    <property type="component" value="Unassembled WGS sequence"/>
</dbReference>
<dbReference type="GeneID" id="25325130"/>
<proteinExistence type="inferred from homology"/>
<dbReference type="InterPro" id="IPR002401">
    <property type="entry name" value="Cyt_P450_E_grp-I"/>
</dbReference>
<keyword evidence="2 5" id="KW-0479">Metal-binding</keyword>
<dbReference type="CDD" id="cd11061">
    <property type="entry name" value="CYP67-like"/>
    <property type="match status" value="1"/>
</dbReference>
<sequence length="517" mass="58814">MFLFVLLSEASGLLAVAYFIILPLFEYFYDSKKLRQYPAPFLAGVTNLWHMQKQFTYQRWQSVDKAHKKLGPIVRLGPNELSFTDPRAIKDIYGHSSPALKADLYEAISSSHKHVLDVIDREEHARKRKLIANAMSMKMIEEYEHRVHEDILELVKQWDARCTGPPAPGVTTHPEGETIDARRWLNLLTLDMIADLGMSKKMGFVKSGDDVVTCETIGGKTYEANIEFGIGTNQNLTATMGLSWKMRWLTSKLLAFHPGWQTGANMTNWSHHLTKQRLARERAGEKLHDIFDSLIWTKNRQPVPHEVGEITAEVALILTAGSDTTGIALCNILMLLIMNPRCLVKLHEELTAVCGDSEVVPAYDELKILPYLRACIDEALRQRPSLRQGLPRTTPPSGMEIAGHWIPGNTTVSAPCWTIHHDPELFEDPQEYRPERWLGEGGAELQKWFFPFSTGARGCVGRNIAYMEISLTIATIIRRYEFAFIEPNWQPTIYETLVAKQGPMPVKLWRRTNKVYC</sequence>
<gene>
    <name evidence="8" type="ORF">PV05_03222</name>
</gene>
<evidence type="ECO:0000256" key="2">
    <source>
        <dbReference type="ARBA" id="ARBA00022723"/>
    </source>
</evidence>
<dbReference type="GO" id="GO:0020037">
    <property type="term" value="F:heme binding"/>
    <property type="evidence" value="ECO:0007669"/>
    <property type="project" value="InterPro"/>
</dbReference>
<keyword evidence="7" id="KW-0812">Transmembrane</keyword>
<evidence type="ECO:0000256" key="5">
    <source>
        <dbReference type="PIRSR" id="PIRSR602401-1"/>
    </source>
</evidence>
<evidence type="ECO:0000256" key="1">
    <source>
        <dbReference type="ARBA" id="ARBA00001971"/>
    </source>
</evidence>
<evidence type="ECO:0000256" key="6">
    <source>
        <dbReference type="RuleBase" id="RU000461"/>
    </source>
</evidence>
<dbReference type="PRINTS" id="PR00385">
    <property type="entry name" value="P450"/>
</dbReference>
<dbReference type="InterPro" id="IPR050121">
    <property type="entry name" value="Cytochrome_P450_monoxygenase"/>
</dbReference>
<dbReference type="GO" id="GO:0016705">
    <property type="term" value="F:oxidoreductase activity, acting on paired donors, with incorporation or reduction of molecular oxygen"/>
    <property type="evidence" value="ECO:0007669"/>
    <property type="project" value="InterPro"/>
</dbReference>
<evidence type="ECO:0000256" key="7">
    <source>
        <dbReference type="SAM" id="Phobius"/>
    </source>
</evidence>
<feature type="binding site" description="axial binding residue" evidence="5">
    <location>
        <position position="459"/>
    </location>
    <ligand>
        <name>heme</name>
        <dbReference type="ChEBI" id="CHEBI:30413"/>
    </ligand>
    <ligandPart>
        <name>Fe</name>
        <dbReference type="ChEBI" id="CHEBI:18248"/>
    </ligandPart>
</feature>
<evidence type="ECO:0000256" key="4">
    <source>
        <dbReference type="ARBA" id="ARBA00023004"/>
    </source>
</evidence>